<dbReference type="Pfam" id="PF00512">
    <property type="entry name" value="HisKA"/>
    <property type="match status" value="1"/>
</dbReference>
<keyword evidence="3" id="KW-0597">Phosphoprotein</keyword>
<comment type="caution">
    <text evidence="11">The sequence shown here is derived from an EMBL/GenBank/DDBJ whole genome shotgun (WGS) entry which is preliminary data.</text>
</comment>
<dbReference type="PROSITE" id="PS50109">
    <property type="entry name" value="HIS_KIN"/>
    <property type="match status" value="1"/>
</dbReference>
<proteinExistence type="predicted"/>
<keyword evidence="6 11" id="KW-0418">Kinase</keyword>
<dbReference type="CDD" id="cd00082">
    <property type="entry name" value="HisKA"/>
    <property type="match status" value="1"/>
</dbReference>
<dbReference type="InterPro" id="IPR036890">
    <property type="entry name" value="HATPase_C_sf"/>
</dbReference>
<dbReference type="SUPFAM" id="SSF55874">
    <property type="entry name" value="ATPase domain of HSP90 chaperone/DNA topoisomerase II/histidine kinase"/>
    <property type="match status" value="1"/>
</dbReference>
<dbReference type="PANTHER" id="PTHR45436">
    <property type="entry name" value="SENSOR HISTIDINE KINASE YKOH"/>
    <property type="match status" value="1"/>
</dbReference>
<protein>
    <recommendedName>
        <fullName evidence="2">histidine kinase</fullName>
        <ecNumber evidence="2">2.7.13.3</ecNumber>
    </recommendedName>
</protein>
<evidence type="ECO:0000256" key="2">
    <source>
        <dbReference type="ARBA" id="ARBA00012438"/>
    </source>
</evidence>
<evidence type="ECO:0000256" key="9">
    <source>
        <dbReference type="SAM" id="Phobius"/>
    </source>
</evidence>
<dbReference type="SUPFAM" id="SSF47384">
    <property type="entry name" value="Homodimeric domain of signal transducing histidine kinase"/>
    <property type="match status" value="1"/>
</dbReference>
<dbReference type="GO" id="GO:0005886">
    <property type="term" value="C:plasma membrane"/>
    <property type="evidence" value="ECO:0007669"/>
    <property type="project" value="TreeGrafter"/>
</dbReference>
<organism evidence="11 12">
    <name type="scientific">Schaedlerella arabinosiphila</name>
    <dbReference type="NCBI Taxonomy" id="2044587"/>
    <lineage>
        <taxon>Bacteria</taxon>
        <taxon>Bacillati</taxon>
        <taxon>Bacillota</taxon>
        <taxon>Clostridia</taxon>
        <taxon>Lachnospirales</taxon>
        <taxon>Lachnospiraceae</taxon>
        <taxon>Schaedlerella</taxon>
    </lineage>
</organism>
<dbReference type="SMART" id="SM00387">
    <property type="entry name" value="HATPase_c"/>
    <property type="match status" value="1"/>
</dbReference>
<dbReference type="InterPro" id="IPR003594">
    <property type="entry name" value="HATPase_dom"/>
</dbReference>
<dbReference type="SMART" id="SM00388">
    <property type="entry name" value="HisKA"/>
    <property type="match status" value="1"/>
</dbReference>
<keyword evidence="5 9" id="KW-0812">Transmembrane</keyword>
<evidence type="ECO:0000313" key="11">
    <source>
        <dbReference type="EMBL" id="RRK30197.1"/>
    </source>
</evidence>
<dbReference type="PANTHER" id="PTHR45436:SF5">
    <property type="entry name" value="SENSOR HISTIDINE KINASE TRCS"/>
    <property type="match status" value="1"/>
</dbReference>
<evidence type="ECO:0000256" key="3">
    <source>
        <dbReference type="ARBA" id="ARBA00022553"/>
    </source>
</evidence>
<keyword evidence="4" id="KW-0808">Transferase</keyword>
<accession>A0A3R8R1L3</accession>
<evidence type="ECO:0000256" key="1">
    <source>
        <dbReference type="ARBA" id="ARBA00000085"/>
    </source>
</evidence>
<dbReference type="InterPro" id="IPR005467">
    <property type="entry name" value="His_kinase_dom"/>
</dbReference>
<feature type="domain" description="Histidine kinase" evidence="10">
    <location>
        <begin position="225"/>
        <end position="433"/>
    </location>
</feature>
<dbReference type="EMBL" id="RHJS01000002">
    <property type="protein sequence ID" value="RRK30197.1"/>
    <property type="molecule type" value="Genomic_DNA"/>
</dbReference>
<evidence type="ECO:0000256" key="5">
    <source>
        <dbReference type="ARBA" id="ARBA00022692"/>
    </source>
</evidence>
<sequence>MEGSAAEGFSREECRMQKTLQRKFVLTAMSAVTVLLVILLGAINGLNFRQNGQQTDQLLVILAQEAAGPRKSVPQSSPFPGMPQKKPGDFFSPPVTRDHAMAARYFFVRFDRDGKIEEADISRISSVSTEEAKRWAQDIYELGKESGKLDHFKYRRQFAHDGQGEILLFLDTSSQQHSLLVVLVLSAGIGVLCWGAMLLLVILLSKRAILPIARNLERQKQFVTDAGHEIKTPLAIILANTEAMELHGGETKWSRSIKAQTVRLNGLMQNLLVLARLDEDAAELPVSDFSMSRLLEEALPPFCESAALKGVMIETQIGRDIEVCKNRENMLRLVSILLDNAVKYVPAGGEIAVTLKRQGREMLLQVENDCAELPGAEPEKLFDRFYRGDGARTQKSGGYGIGLSAARAIAEHGRGEIRAEYREENRIVFTVRM</sequence>
<dbReference type="GO" id="GO:0000155">
    <property type="term" value="F:phosphorelay sensor kinase activity"/>
    <property type="evidence" value="ECO:0007669"/>
    <property type="project" value="InterPro"/>
</dbReference>
<keyword evidence="9" id="KW-0472">Membrane</keyword>
<evidence type="ECO:0000256" key="8">
    <source>
        <dbReference type="ARBA" id="ARBA00023012"/>
    </source>
</evidence>
<evidence type="ECO:0000256" key="6">
    <source>
        <dbReference type="ARBA" id="ARBA00022777"/>
    </source>
</evidence>
<keyword evidence="7 9" id="KW-1133">Transmembrane helix</keyword>
<evidence type="ECO:0000256" key="4">
    <source>
        <dbReference type="ARBA" id="ARBA00022679"/>
    </source>
</evidence>
<dbReference type="InterPro" id="IPR003661">
    <property type="entry name" value="HisK_dim/P_dom"/>
</dbReference>
<keyword evidence="12" id="KW-1185">Reference proteome</keyword>
<evidence type="ECO:0000256" key="7">
    <source>
        <dbReference type="ARBA" id="ARBA00022989"/>
    </source>
</evidence>
<evidence type="ECO:0000259" key="10">
    <source>
        <dbReference type="PROSITE" id="PS50109"/>
    </source>
</evidence>
<dbReference type="InterPro" id="IPR050428">
    <property type="entry name" value="TCS_sensor_his_kinase"/>
</dbReference>
<gene>
    <name evidence="11" type="ORF">EBB54_01475</name>
</gene>
<feature type="transmembrane region" description="Helical" evidence="9">
    <location>
        <begin position="24"/>
        <end position="43"/>
    </location>
</feature>
<dbReference type="Pfam" id="PF02518">
    <property type="entry name" value="HATPase_c"/>
    <property type="match status" value="1"/>
</dbReference>
<keyword evidence="8" id="KW-0902">Two-component regulatory system</keyword>
<comment type="catalytic activity">
    <reaction evidence="1">
        <text>ATP + protein L-histidine = ADP + protein N-phospho-L-histidine.</text>
        <dbReference type="EC" id="2.7.13.3"/>
    </reaction>
</comment>
<dbReference type="InterPro" id="IPR036097">
    <property type="entry name" value="HisK_dim/P_sf"/>
</dbReference>
<feature type="transmembrane region" description="Helical" evidence="9">
    <location>
        <begin position="179"/>
        <end position="204"/>
    </location>
</feature>
<dbReference type="EC" id="2.7.13.3" evidence="2"/>
<reference evidence="11" key="1">
    <citation type="submission" date="2018-10" db="EMBL/GenBank/DDBJ databases">
        <title>Schaedlerella arabinophila gen. nov. sp. nov., isolated from the mouse intestinal tract and comparative analysis with the genome of the closely related altered Schaedler flora strain ASF502.</title>
        <authorList>
            <person name="Miyake S."/>
            <person name="Soh M."/>
            <person name="Seedorf H."/>
        </authorList>
    </citation>
    <scope>NUCLEOTIDE SEQUENCE [LARGE SCALE GENOMIC DNA]</scope>
    <source>
        <strain evidence="11">DSM 106076</strain>
    </source>
</reference>
<dbReference type="Gene3D" id="3.30.565.10">
    <property type="entry name" value="Histidine kinase-like ATPase, C-terminal domain"/>
    <property type="match status" value="1"/>
</dbReference>
<dbReference type="Gene3D" id="1.10.287.130">
    <property type="match status" value="1"/>
</dbReference>
<dbReference type="AlphaFoldDB" id="A0A3R8R1L3"/>
<evidence type="ECO:0000313" key="12">
    <source>
        <dbReference type="Proteomes" id="UP000274920"/>
    </source>
</evidence>
<dbReference type="Proteomes" id="UP000274920">
    <property type="component" value="Unassembled WGS sequence"/>
</dbReference>
<name>A0A3R8R1L3_9FIRM</name>